<evidence type="ECO:0000256" key="1">
    <source>
        <dbReference type="ARBA" id="ARBA00000900"/>
    </source>
</evidence>
<dbReference type="InterPro" id="IPR013083">
    <property type="entry name" value="Znf_RING/FYVE/PHD"/>
</dbReference>
<dbReference type="Pfam" id="PF13639">
    <property type="entry name" value="zf-RING_2"/>
    <property type="match status" value="1"/>
</dbReference>
<dbReference type="STRING" id="353152.Q5CUN9"/>
<organism evidence="11 12">
    <name type="scientific">Cryptosporidium parvum (strain Iowa II)</name>
    <dbReference type="NCBI Taxonomy" id="353152"/>
    <lineage>
        <taxon>Eukaryota</taxon>
        <taxon>Sar</taxon>
        <taxon>Alveolata</taxon>
        <taxon>Apicomplexa</taxon>
        <taxon>Conoidasida</taxon>
        <taxon>Coccidia</taxon>
        <taxon>Eucoccidiorida</taxon>
        <taxon>Eimeriorina</taxon>
        <taxon>Cryptosporidiidae</taxon>
        <taxon>Cryptosporidium</taxon>
    </lineage>
</organism>
<comment type="caution">
    <text evidence="11">The sequence shown here is derived from an EMBL/GenBank/DDBJ whole genome shotgun (WGS) entry which is preliminary data.</text>
</comment>
<evidence type="ECO:0000256" key="9">
    <source>
        <dbReference type="SAM" id="MobiDB-lite"/>
    </source>
</evidence>
<dbReference type="Proteomes" id="UP000006726">
    <property type="component" value="Chromosome 3"/>
</dbReference>
<evidence type="ECO:0000313" key="11">
    <source>
        <dbReference type="EMBL" id="EAK89272.1"/>
    </source>
</evidence>
<dbReference type="GO" id="GO:0008270">
    <property type="term" value="F:zinc ion binding"/>
    <property type="evidence" value="ECO:0007669"/>
    <property type="project" value="UniProtKB-KW"/>
</dbReference>
<dbReference type="GeneID" id="3373787"/>
<dbReference type="PANTHER" id="PTHR15710">
    <property type="entry name" value="E3 UBIQUITIN-PROTEIN LIGASE PRAJA"/>
    <property type="match status" value="1"/>
</dbReference>
<dbReference type="PANTHER" id="PTHR15710:SF217">
    <property type="entry name" value="E3 UBIQUITIN-PROTEIN LIGASE RDUF2"/>
    <property type="match status" value="1"/>
</dbReference>
<evidence type="ECO:0000259" key="10">
    <source>
        <dbReference type="PROSITE" id="PS50089"/>
    </source>
</evidence>
<feature type="domain" description="RING-type" evidence="10">
    <location>
        <begin position="251"/>
        <end position="297"/>
    </location>
</feature>
<keyword evidence="12" id="KW-1185">Reference proteome</keyword>
<accession>Q5CUN9</accession>
<feature type="non-terminal residue" evidence="11">
    <location>
        <position position="1"/>
    </location>
</feature>
<gene>
    <name evidence="11" type="ORF">cgd3_2060</name>
</gene>
<sequence>TKIHNIESNGALGHVSGSNSNSNRYFCHACQNNVTICENQSDNTDLTCPQCGNNGFVELISFGSQQSQGVSLLGITEPINPQEASTNLPRSSWIDISSFPQSGTEIGPENILSRLISEVSNSLRNSSNNPTSFDPLLPNYNTRIHQEQHNSHHAHAVSFSSELPTGNPGATTFMVGLSGEFREFPLGDVLTGSTLSNLVESMENALAVALSTEDPNNRFGSPPASTQVVEQLPRETVTEDNIVRIKMCGPCVVCQDEYSIGDEVMGLSRDEEVCHHIFHANCLLPWLNQHNSCPVCRFELPTDDEFYESRRRSSAQNISSTLESTNQAGTQVEARNGIQDHLDSATVSNNNIQSTNSESQEPLIEAELGSSQINSQERDQDHARNEGNSNNAASSNFRTINFSNPIGEVTTLTSQLPVITSTISTTETFHTTSNQDPISTDDIINDFHNSTHRRIHQLHHSGIDLTSRDLDPDSISDFTPIDTIRHSNSCRMI</sequence>
<dbReference type="InterPro" id="IPR039525">
    <property type="entry name" value="RNF126-like_zinc-ribbon"/>
</dbReference>
<reference evidence="11 12" key="1">
    <citation type="journal article" date="2004" name="Science">
        <title>Complete genome sequence of the apicomplexan, Cryptosporidium parvum.</title>
        <authorList>
            <person name="Abrahamsen M.S."/>
            <person name="Templeton T.J."/>
            <person name="Enomoto S."/>
            <person name="Abrahante J.E."/>
            <person name="Zhu G."/>
            <person name="Lancto C.A."/>
            <person name="Deng M."/>
            <person name="Liu C."/>
            <person name="Widmer G."/>
            <person name="Tzipori S."/>
            <person name="Buck G.A."/>
            <person name="Xu P."/>
            <person name="Bankier A.T."/>
            <person name="Dear P.H."/>
            <person name="Konfortov B.A."/>
            <person name="Spriggs H.F."/>
            <person name="Iyer L."/>
            <person name="Anantharaman V."/>
            <person name="Aravind L."/>
            <person name="Kapur V."/>
        </authorList>
    </citation>
    <scope>NUCLEOTIDE SEQUENCE [LARGE SCALE GENOMIC DNA]</scope>
    <source>
        <strain evidence="12">Iowa II</strain>
    </source>
</reference>
<dbReference type="InParanoid" id="Q5CUN9"/>
<dbReference type="RefSeq" id="XP_626775.1">
    <property type="nucleotide sequence ID" value="XM_626775.1"/>
</dbReference>
<evidence type="ECO:0000256" key="8">
    <source>
        <dbReference type="PROSITE-ProRule" id="PRU00175"/>
    </source>
</evidence>
<keyword evidence="7" id="KW-0862">Zinc</keyword>
<feature type="region of interest" description="Disordered" evidence="9">
    <location>
        <begin position="372"/>
        <end position="398"/>
    </location>
</feature>
<evidence type="ECO:0000256" key="4">
    <source>
        <dbReference type="ARBA" id="ARBA00022723"/>
    </source>
</evidence>
<dbReference type="PROSITE" id="PS50089">
    <property type="entry name" value="ZF_RING_2"/>
    <property type="match status" value="1"/>
</dbReference>
<evidence type="ECO:0000256" key="7">
    <source>
        <dbReference type="ARBA" id="ARBA00022833"/>
    </source>
</evidence>
<dbReference type="GO" id="GO:0016567">
    <property type="term" value="P:protein ubiquitination"/>
    <property type="evidence" value="ECO:0007669"/>
    <property type="project" value="TreeGrafter"/>
</dbReference>
<dbReference type="InterPro" id="IPR001841">
    <property type="entry name" value="Znf_RING"/>
</dbReference>
<keyword evidence="6" id="KW-0833">Ubl conjugation pathway</keyword>
<dbReference type="Pfam" id="PF14369">
    <property type="entry name" value="Zn_ribbon_19"/>
    <property type="match status" value="1"/>
</dbReference>
<protein>
    <recommendedName>
        <fullName evidence="2">RING-type E3 ubiquitin transferase</fullName>
        <ecNumber evidence="2">2.3.2.27</ecNumber>
    </recommendedName>
</protein>
<dbReference type="OMA" id="TICENQS"/>
<dbReference type="AlphaFoldDB" id="Q5CUN9"/>
<dbReference type="Gene3D" id="3.30.40.10">
    <property type="entry name" value="Zinc/RING finger domain, C3HC4 (zinc finger)"/>
    <property type="match status" value="1"/>
</dbReference>
<dbReference type="GO" id="GO:0061630">
    <property type="term" value="F:ubiquitin protein ligase activity"/>
    <property type="evidence" value="ECO:0007669"/>
    <property type="project" value="UniProtKB-EC"/>
</dbReference>
<keyword evidence="5 8" id="KW-0863">Zinc-finger</keyword>
<proteinExistence type="predicted"/>
<evidence type="ECO:0000256" key="6">
    <source>
        <dbReference type="ARBA" id="ARBA00022786"/>
    </source>
</evidence>
<keyword evidence="4" id="KW-0479">Metal-binding</keyword>
<keyword evidence="3" id="KW-0808">Transferase</keyword>
<dbReference type="EMBL" id="AAEE01000004">
    <property type="protein sequence ID" value="EAK89272.1"/>
    <property type="molecule type" value="Genomic_DNA"/>
</dbReference>
<dbReference type="EC" id="2.3.2.27" evidence="2"/>
<dbReference type="GO" id="GO:0005737">
    <property type="term" value="C:cytoplasm"/>
    <property type="evidence" value="ECO:0007669"/>
    <property type="project" value="TreeGrafter"/>
</dbReference>
<dbReference type="KEGG" id="cpv:cgd3_2060"/>
<dbReference type="OrthoDB" id="421575at2759"/>
<comment type="catalytic activity">
    <reaction evidence="1">
        <text>S-ubiquitinyl-[E2 ubiquitin-conjugating enzyme]-L-cysteine + [acceptor protein]-L-lysine = [E2 ubiquitin-conjugating enzyme]-L-cysteine + N(6)-ubiquitinyl-[acceptor protein]-L-lysine.</text>
        <dbReference type="EC" id="2.3.2.27"/>
    </reaction>
</comment>
<evidence type="ECO:0000256" key="2">
    <source>
        <dbReference type="ARBA" id="ARBA00012483"/>
    </source>
</evidence>
<evidence type="ECO:0000256" key="5">
    <source>
        <dbReference type="ARBA" id="ARBA00022771"/>
    </source>
</evidence>
<dbReference type="SMART" id="SM00184">
    <property type="entry name" value="RING"/>
    <property type="match status" value="1"/>
</dbReference>
<evidence type="ECO:0000256" key="3">
    <source>
        <dbReference type="ARBA" id="ARBA00022679"/>
    </source>
</evidence>
<name>Q5CUN9_CRYPI</name>
<dbReference type="SUPFAM" id="SSF57850">
    <property type="entry name" value="RING/U-box"/>
    <property type="match status" value="1"/>
</dbReference>
<evidence type="ECO:0000313" key="12">
    <source>
        <dbReference type="Proteomes" id="UP000006726"/>
    </source>
</evidence>
<feature type="compositionally biased region" description="Basic and acidic residues" evidence="9">
    <location>
        <begin position="376"/>
        <end position="385"/>
    </location>
</feature>